<dbReference type="GO" id="GO:0016020">
    <property type="term" value="C:membrane"/>
    <property type="evidence" value="ECO:0007669"/>
    <property type="project" value="UniProtKB-SubCell"/>
</dbReference>
<gene>
    <name evidence="8" type="ORF">V5N11_017792</name>
</gene>
<evidence type="ECO:0000256" key="6">
    <source>
        <dbReference type="SAM" id="Phobius"/>
    </source>
</evidence>
<keyword evidence="9" id="KW-1185">Reference proteome</keyword>
<dbReference type="Proteomes" id="UP001558713">
    <property type="component" value="Unassembled WGS sequence"/>
</dbReference>
<name>A0ABD1ACE8_CARAN</name>
<dbReference type="Pfam" id="PF12819">
    <property type="entry name" value="Malectin_like"/>
    <property type="match status" value="1"/>
</dbReference>
<sequence length="109" mass="12012">MENFIFLYLIYSAAFALCLVFSYLAQDQSGFISIDCGIPSGSSYKDDTTGINYVSDSSFVETGVSKSVSSTAQRQLQNLRSFPKGSRNCYTLIPTQGKGKKCSRSNFQK</sequence>
<keyword evidence="3" id="KW-0732">Signal</keyword>
<proteinExistence type="predicted"/>
<dbReference type="InterPro" id="IPR024788">
    <property type="entry name" value="Malectin-like_Carb-bd_dom"/>
</dbReference>
<evidence type="ECO:0000256" key="2">
    <source>
        <dbReference type="ARBA" id="ARBA00022692"/>
    </source>
</evidence>
<dbReference type="EMBL" id="JBANAX010000535">
    <property type="protein sequence ID" value="KAL1204472.1"/>
    <property type="molecule type" value="Genomic_DNA"/>
</dbReference>
<feature type="domain" description="Malectin-like" evidence="7">
    <location>
        <begin position="34"/>
        <end position="98"/>
    </location>
</feature>
<evidence type="ECO:0000313" key="8">
    <source>
        <dbReference type="EMBL" id="KAL1204472.1"/>
    </source>
</evidence>
<evidence type="ECO:0000259" key="7">
    <source>
        <dbReference type="Pfam" id="PF12819"/>
    </source>
</evidence>
<evidence type="ECO:0000256" key="4">
    <source>
        <dbReference type="ARBA" id="ARBA00022989"/>
    </source>
</evidence>
<organism evidence="8 9">
    <name type="scientific">Cardamine amara subsp. amara</name>
    <dbReference type="NCBI Taxonomy" id="228776"/>
    <lineage>
        <taxon>Eukaryota</taxon>
        <taxon>Viridiplantae</taxon>
        <taxon>Streptophyta</taxon>
        <taxon>Embryophyta</taxon>
        <taxon>Tracheophyta</taxon>
        <taxon>Spermatophyta</taxon>
        <taxon>Magnoliopsida</taxon>
        <taxon>eudicotyledons</taxon>
        <taxon>Gunneridae</taxon>
        <taxon>Pentapetalae</taxon>
        <taxon>rosids</taxon>
        <taxon>malvids</taxon>
        <taxon>Brassicales</taxon>
        <taxon>Brassicaceae</taxon>
        <taxon>Cardamineae</taxon>
        <taxon>Cardamine</taxon>
    </lineage>
</organism>
<protein>
    <submittedName>
        <fullName evidence="8">LRR receptor-like serine/threonine-protein kinase</fullName>
    </submittedName>
</protein>
<comment type="subcellular location">
    <subcellularLocation>
        <location evidence="1">Membrane</location>
        <topology evidence="1">Single-pass membrane protein</topology>
    </subcellularLocation>
</comment>
<dbReference type="AlphaFoldDB" id="A0ABD1ACE8"/>
<evidence type="ECO:0000256" key="3">
    <source>
        <dbReference type="ARBA" id="ARBA00022729"/>
    </source>
</evidence>
<feature type="transmembrane region" description="Helical" evidence="6">
    <location>
        <begin position="6"/>
        <end position="25"/>
    </location>
</feature>
<reference evidence="8 9" key="1">
    <citation type="submission" date="2024-04" db="EMBL/GenBank/DDBJ databases">
        <title>Genome assembly C_amara_ONT_v2.</title>
        <authorList>
            <person name="Yant L."/>
            <person name="Moore C."/>
            <person name="Slenker M."/>
        </authorList>
    </citation>
    <scope>NUCLEOTIDE SEQUENCE [LARGE SCALE GENOMIC DNA]</scope>
    <source>
        <tissue evidence="8">Leaf</tissue>
    </source>
</reference>
<evidence type="ECO:0000313" key="9">
    <source>
        <dbReference type="Proteomes" id="UP001558713"/>
    </source>
</evidence>
<comment type="caution">
    <text evidence="8">The sequence shown here is derived from an EMBL/GenBank/DDBJ whole genome shotgun (WGS) entry which is preliminary data.</text>
</comment>
<keyword evidence="2 6" id="KW-0812">Transmembrane</keyword>
<accession>A0ABD1ACE8</accession>
<dbReference type="PANTHER" id="PTHR45631:SF197">
    <property type="entry name" value="TYROSINE KINASE FAMILY PROTEIN"/>
    <property type="match status" value="1"/>
</dbReference>
<keyword evidence="4 6" id="KW-1133">Transmembrane helix</keyword>
<evidence type="ECO:0000256" key="1">
    <source>
        <dbReference type="ARBA" id="ARBA00004167"/>
    </source>
</evidence>
<keyword evidence="5 6" id="KW-0472">Membrane</keyword>
<dbReference type="PANTHER" id="PTHR45631">
    <property type="entry name" value="OS07G0107800 PROTEIN-RELATED"/>
    <property type="match status" value="1"/>
</dbReference>
<evidence type="ECO:0000256" key="5">
    <source>
        <dbReference type="ARBA" id="ARBA00023136"/>
    </source>
</evidence>